<comment type="caution">
    <text evidence="1">The sequence shown here is derived from an EMBL/GenBank/DDBJ whole genome shotgun (WGS) entry which is preliminary data.</text>
</comment>
<reference evidence="1" key="1">
    <citation type="submission" date="2021-06" db="EMBL/GenBank/DDBJ databases">
        <authorList>
            <person name="Kallberg Y."/>
            <person name="Tangrot J."/>
            <person name="Rosling A."/>
        </authorList>
    </citation>
    <scope>NUCLEOTIDE SEQUENCE</scope>
    <source>
        <strain evidence="1">UK204</strain>
    </source>
</reference>
<gene>
    <name evidence="1" type="ORF">FCALED_LOCUS15552</name>
</gene>
<dbReference type="Proteomes" id="UP000789570">
    <property type="component" value="Unassembled WGS sequence"/>
</dbReference>
<accession>A0A9N9ILQ3</accession>
<keyword evidence="2" id="KW-1185">Reference proteome</keyword>
<dbReference type="EMBL" id="CAJVPQ010014600">
    <property type="protein sequence ID" value="CAG8740025.1"/>
    <property type="molecule type" value="Genomic_DNA"/>
</dbReference>
<evidence type="ECO:0000313" key="2">
    <source>
        <dbReference type="Proteomes" id="UP000789570"/>
    </source>
</evidence>
<organism evidence="1 2">
    <name type="scientific">Funneliformis caledonium</name>
    <dbReference type="NCBI Taxonomy" id="1117310"/>
    <lineage>
        <taxon>Eukaryota</taxon>
        <taxon>Fungi</taxon>
        <taxon>Fungi incertae sedis</taxon>
        <taxon>Mucoromycota</taxon>
        <taxon>Glomeromycotina</taxon>
        <taxon>Glomeromycetes</taxon>
        <taxon>Glomerales</taxon>
        <taxon>Glomeraceae</taxon>
        <taxon>Funneliformis</taxon>
    </lineage>
</organism>
<protein>
    <submittedName>
        <fullName evidence="1">13937_t:CDS:1</fullName>
    </submittedName>
</protein>
<feature type="non-terminal residue" evidence="1">
    <location>
        <position position="1"/>
    </location>
</feature>
<dbReference type="AlphaFoldDB" id="A0A9N9ILQ3"/>
<evidence type="ECO:0000313" key="1">
    <source>
        <dbReference type="EMBL" id="CAG8740025.1"/>
    </source>
</evidence>
<feature type="non-terminal residue" evidence="1">
    <location>
        <position position="84"/>
    </location>
</feature>
<name>A0A9N9ILQ3_9GLOM</name>
<proteinExistence type="predicted"/>
<sequence length="84" mass="9725">IDNKVLEDKYRDSVNVFQKEDINLEKRKKHAISKNKKVSMAISTDRHGLSLTKTALRFNEQDLNIEWKNGGLGNIFKKIGVRLK</sequence>